<organism evidence="2">
    <name type="scientific">Trichuris suis</name>
    <name type="common">pig whipworm</name>
    <dbReference type="NCBI Taxonomy" id="68888"/>
    <lineage>
        <taxon>Eukaryota</taxon>
        <taxon>Metazoa</taxon>
        <taxon>Ecdysozoa</taxon>
        <taxon>Nematoda</taxon>
        <taxon>Enoplea</taxon>
        <taxon>Dorylaimia</taxon>
        <taxon>Trichinellida</taxon>
        <taxon>Trichuridae</taxon>
        <taxon>Trichuris</taxon>
    </lineage>
</organism>
<dbReference type="SUPFAM" id="SSF51206">
    <property type="entry name" value="cAMP-binding domain-like"/>
    <property type="match status" value="1"/>
</dbReference>
<dbReference type="Gene3D" id="2.60.120.10">
    <property type="entry name" value="Jelly Rolls"/>
    <property type="match status" value="1"/>
</dbReference>
<reference evidence="2" key="1">
    <citation type="journal article" date="2014" name="Nat. Genet.">
        <title>Genome and transcriptome of the porcine whipworm Trichuris suis.</title>
        <authorList>
            <person name="Jex A.R."/>
            <person name="Nejsum P."/>
            <person name="Schwarz E.M."/>
            <person name="Hu L."/>
            <person name="Young N.D."/>
            <person name="Hall R.S."/>
            <person name="Korhonen P.K."/>
            <person name="Liao S."/>
            <person name="Thamsborg S."/>
            <person name="Xia J."/>
            <person name="Xu P."/>
            <person name="Wang S."/>
            <person name="Scheerlinck J.P."/>
            <person name="Hofmann A."/>
            <person name="Sternberg P.W."/>
            <person name="Wang J."/>
            <person name="Gasser R.B."/>
        </authorList>
    </citation>
    <scope>NUCLEOTIDE SEQUENCE [LARGE SCALE GENOMIC DNA]</scope>
    <source>
        <strain evidence="2">DCEP-RM93F</strain>
    </source>
</reference>
<protein>
    <recommendedName>
        <fullName evidence="3">Cyclic nucleotide-binding domain-containing protein</fullName>
    </recommendedName>
</protein>
<dbReference type="InterPro" id="IPR014710">
    <property type="entry name" value="RmlC-like_jellyroll"/>
</dbReference>
<keyword evidence="1" id="KW-0472">Membrane</keyword>
<dbReference type="AlphaFoldDB" id="A0A085NAR3"/>
<sequence>MTGSLTVNVYTHFVLLLGIIAIMAVRLNRTNRNCELSRIFNFSHDANLILHLLRVKADSFKNSSNAEVIHVANEIRKVKPFCNFGEELIRDLATNGAYEELESGIVLFCHGRASNNWYALLDGSVDLYAVDENNSSVRFFYNSIFTVWSRKFI</sequence>
<evidence type="ECO:0008006" key="3">
    <source>
        <dbReference type="Google" id="ProtNLM"/>
    </source>
</evidence>
<dbReference type="EMBL" id="KL367523">
    <property type="protein sequence ID" value="KFD66559.1"/>
    <property type="molecule type" value="Genomic_DNA"/>
</dbReference>
<accession>A0A085NAR3</accession>
<evidence type="ECO:0000313" key="2">
    <source>
        <dbReference type="EMBL" id="KFD66559.1"/>
    </source>
</evidence>
<feature type="transmembrane region" description="Helical" evidence="1">
    <location>
        <begin position="6"/>
        <end position="25"/>
    </location>
</feature>
<dbReference type="Proteomes" id="UP000030758">
    <property type="component" value="Unassembled WGS sequence"/>
</dbReference>
<evidence type="ECO:0000256" key="1">
    <source>
        <dbReference type="SAM" id="Phobius"/>
    </source>
</evidence>
<keyword evidence="1" id="KW-1133">Transmembrane helix</keyword>
<keyword evidence="1" id="KW-0812">Transmembrane</keyword>
<name>A0A085NAR3_9BILA</name>
<gene>
    <name evidence="2" type="ORF">M514_21247</name>
</gene>
<proteinExistence type="predicted"/>
<dbReference type="InterPro" id="IPR018490">
    <property type="entry name" value="cNMP-bd_dom_sf"/>
</dbReference>